<dbReference type="Proteomes" id="UP000183529">
    <property type="component" value="Unassembled WGS sequence"/>
</dbReference>
<proteinExistence type="predicted"/>
<evidence type="ECO:0000313" key="2">
    <source>
        <dbReference type="EMBL" id="SEJ70296.1"/>
    </source>
</evidence>
<protein>
    <recommendedName>
        <fullName evidence="4">TagK domain-containing protein</fullName>
    </recommendedName>
</protein>
<dbReference type="GeneID" id="61305528"/>
<dbReference type="NCBIfam" id="NF033419">
    <property type="entry name" value="T6SS_TagK_dom"/>
    <property type="match status" value="1"/>
</dbReference>
<dbReference type="InterPro" id="IPR047914">
    <property type="entry name" value="TagK-like_C"/>
</dbReference>
<evidence type="ECO:0000313" key="3">
    <source>
        <dbReference type="Proteomes" id="UP000183529"/>
    </source>
</evidence>
<dbReference type="AlphaFoldDB" id="A0AAQ1JUA8"/>
<dbReference type="RefSeq" id="WP_074983679.1">
    <property type="nucleotide sequence ID" value="NZ_CADFGN010000008.1"/>
</dbReference>
<feature type="compositionally biased region" description="Basic and acidic residues" evidence="1">
    <location>
        <begin position="166"/>
        <end position="180"/>
    </location>
</feature>
<organism evidence="2 3">
    <name type="scientific">Paraburkholderia tropica</name>
    <dbReference type="NCBI Taxonomy" id="92647"/>
    <lineage>
        <taxon>Bacteria</taxon>
        <taxon>Pseudomonadati</taxon>
        <taxon>Pseudomonadota</taxon>
        <taxon>Betaproteobacteria</taxon>
        <taxon>Burkholderiales</taxon>
        <taxon>Burkholderiaceae</taxon>
        <taxon>Paraburkholderia</taxon>
    </lineage>
</organism>
<name>A0AAQ1JUA8_9BURK</name>
<gene>
    <name evidence="2" type="ORF">SAMN05216550_107260</name>
</gene>
<evidence type="ECO:0008006" key="4">
    <source>
        <dbReference type="Google" id="ProtNLM"/>
    </source>
</evidence>
<reference evidence="2 3" key="1">
    <citation type="submission" date="2016-10" db="EMBL/GenBank/DDBJ databases">
        <authorList>
            <person name="Varghese N."/>
            <person name="Submissions S."/>
        </authorList>
    </citation>
    <scope>NUCLEOTIDE SEQUENCE [LARGE SCALE GENOMIC DNA]</scope>
    <source>
        <strain evidence="2 3">LMG 22274</strain>
    </source>
</reference>
<sequence length="180" mass="19468">MFGQSGHANTRAEVASRLGKDELLGTLYEQYCEAVVSPQVLSSSQWHMPMTRAQATHRSISIVHESGASGQTHNSTIQDWINPEAVMGLLGDIDLLEEAFGPLQKGGPPEPLRIDGVPEVLLLFAPPELQSQVGNRCASIPPVLAQREHHTLSIDSPLPALSSVSEDARRDAQVTRTTSE</sequence>
<feature type="region of interest" description="Disordered" evidence="1">
    <location>
        <begin position="156"/>
        <end position="180"/>
    </location>
</feature>
<accession>A0AAQ1JUA8</accession>
<evidence type="ECO:0000256" key="1">
    <source>
        <dbReference type="SAM" id="MobiDB-lite"/>
    </source>
</evidence>
<comment type="caution">
    <text evidence="2">The sequence shown here is derived from an EMBL/GenBank/DDBJ whole genome shotgun (WGS) entry which is preliminary data.</text>
</comment>
<dbReference type="EMBL" id="FNZM01000007">
    <property type="protein sequence ID" value="SEJ70296.1"/>
    <property type="molecule type" value="Genomic_DNA"/>
</dbReference>